<dbReference type="RefSeq" id="WP_341683425.1">
    <property type="nucleotide sequence ID" value="NZ_JBBYHT010000005.1"/>
</dbReference>
<protein>
    <submittedName>
        <fullName evidence="1">Uncharacterized protein</fullName>
    </submittedName>
</protein>
<evidence type="ECO:0000313" key="2">
    <source>
        <dbReference type="Proteomes" id="UP001393056"/>
    </source>
</evidence>
<accession>A0ABU9I822</accession>
<keyword evidence="2" id="KW-1185">Reference proteome</keyword>
<dbReference type="EMBL" id="JBBYHT010000005">
    <property type="protein sequence ID" value="MEL1248570.1"/>
    <property type="molecule type" value="Genomic_DNA"/>
</dbReference>
<dbReference type="Proteomes" id="UP001393056">
    <property type="component" value="Unassembled WGS sequence"/>
</dbReference>
<organism evidence="1 2">
    <name type="scientific">Flavobacterium helocola</name>
    <dbReference type="NCBI Taxonomy" id="3139139"/>
    <lineage>
        <taxon>Bacteria</taxon>
        <taxon>Pseudomonadati</taxon>
        <taxon>Bacteroidota</taxon>
        <taxon>Flavobacteriia</taxon>
        <taxon>Flavobacteriales</taxon>
        <taxon>Flavobacteriaceae</taxon>
        <taxon>Flavobacterium</taxon>
    </lineage>
</organism>
<name>A0ABU9I822_9FLAO</name>
<sequence length="419" mass="49504">MNNYDFFRTKHYSIANIISNDFIYSDDLISLIKDSELKEFIINKYNLNKSIKIEIEKIDIIFEQIKLYTNHFELIRLNVKENDAKTLIEFNKEKNKNDYYFLIGEGADEDGLVHENIKAAAIYDSLNLFYKNRSLSQYVKSLNKEGKKNRLLDDLNRSWENYFENNPNDIKTKKFRLLKNNENYYLKSINTDFYKEYGISESFVFTALELFKIKTNKPETKFIISSIYLSESKIDLIITLDKKIPLENFGFIKPSISIRNEDQGNTSLGVYNTLEFISNSSNNNKIYLYPKKDDDKIRYTKIANHTINKDNLANLFSSISDLFEHIDNFKTDYHFYKTTTNHDELRHKIAERILSGNSVFKDIKELRDLFSKDKSGHIENLSALLNICQKAELLDMDFDLKFKLRYLISNVLLYNKNDF</sequence>
<comment type="caution">
    <text evidence="1">The sequence shown here is derived from an EMBL/GenBank/DDBJ whole genome shotgun (WGS) entry which is preliminary data.</text>
</comment>
<proteinExistence type="predicted"/>
<reference evidence="1 2" key="1">
    <citation type="submission" date="2024-04" db="EMBL/GenBank/DDBJ databases">
        <title>Flavobacterium sp. DGU41 16S ribosomal RNA gene Genome sequencing and assembly.</title>
        <authorList>
            <person name="Park S."/>
        </authorList>
    </citation>
    <scope>NUCLEOTIDE SEQUENCE [LARGE SCALE GENOMIC DNA]</scope>
    <source>
        <strain evidence="1 2">DGU41</strain>
    </source>
</reference>
<gene>
    <name evidence="1" type="ORF">AAEO58_10995</name>
</gene>
<evidence type="ECO:0000313" key="1">
    <source>
        <dbReference type="EMBL" id="MEL1248570.1"/>
    </source>
</evidence>